<reference evidence="3" key="1">
    <citation type="submission" date="2019-02" db="EMBL/GenBank/DDBJ databases">
        <authorList>
            <person name="Gruber-Vodicka R. H."/>
            <person name="Seah K. B. B."/>
        </authorList>
    </citation>
    <scope>NUCLEOTIDE SEQUENCE</scope>
    <source>
        <strain evidence="3">BECK_BY2</strain>
        <strain evidence="2">BECK_BY3</strain>
    </source>
</reference>
<sequence>MGIRHHIPPATYPGATRATPGYPHKSGNRPPYLVLLRVGFTLPPRLPEARCALTAPFHPYPPISLAGKRQGKNHGRYIFCGTFRGFTSPRRYLAPRPMEPGLSSIPTPNLVQQSPSDTATAQSTPAGIVLIISIRSCKSRLQAPAINA</sequence>
<proteinExistence type="predicted"/>
<protein>
    <submittedName>
        <fullName evidence="3">Uncharacterized protein</fullName>
    </submittedName>
</protein>
<evidence type="ECO:0000313" key="2">
    <source>
        <dbReference type="EMBL" id="VFK52305.1"/>
    </source>
</evidence>
<dbReference type="AntiFam" id="ANF00042">
    <property type="entry name" value="Antisense to RNaseP"/>
</dbReference>
<organism evidence="3">
    <name type="scientific">Candidatus Kentrum sp. TUN</name>
    <dbReference type="NCBI Taxonomy" id="2126343"/>
    <lineage>
        <taxon>Bacteria</taxon>
        <taxon>Pseudomonadati</taxon>
        <taxon>Pseudomonadota</taxon>
        <taxon>Gammaproteobacteria</taxon>
        <taxon>Candidatus Kentrum</taxon>
    </lineage>
</organism>
<dbReference type="EMBL" id="CAADFY010000007">
    <property type="protein sequence ID" value="VFK52305.1"/>
    <property type="molecule type" value="Genomic_DNA"/>
</dbReference>
<evidence type="ECO:0000313" key="3">
    <source>
        <dbReference type="EMBL" id="VFK52729.1"/>
    </source>
</evidence>
<dbReference type="EMBL" id="CAADFV010000009">
    <property type="protein sequence ID" value="VFK52729.1"/>
    <property type="molecule type" value="Genomic_DNA"/>
</dbReference>
<gene>
    <name evidence="3" type="ORF">BECKTUN1418E_GA0071001_100910</name>
    <name evidence="2" type="ORF">BECKTUN1418F_GA0071002_100710</name>
</gene>
<feature type="region of interest" description="Disordered" evidence="1">
    <location>
        <begin position="1"/>
        <end position="26"/>
    </location>
</feature>
<evidence type="ECO:0000256" key="1">
    <source>
        <dbReference type="SAM" id="MobiDB-lite"/>
    </source>
</evidence>
<dbReference type="AlphaFoldDB" id="A0A450ZG42"/>
<name>A0A450ZG42_9GAMM</name>
<accession>A0A450ZG42</accession>
<dbReference type="AntiFam" id="ANF00041">
    <property type="entry name" value="Antisense to RNaseP"/>
</dbReference>